<dbReference type="EMBL" id="JXTC01000550">
    <property type="protein sequence ID" value="PON46653.1"/>
    <property type="molecule type" value="Genomic_DNA"/>
</dbReference>
<feature type="compositionally biased region" description="Polar residues" evidence="1">
    <location>
        <begin position="45"/>
        <end position="70"/>
    </location>
</feature>
<comment type="caution">
    <text evidence="2">The sequence shown here is derived from an EMBL/GenBank/DDBJ whole genome shotgun (WGS) entry which is preliminary data.</text>
</comment>
<evidence type="ECO:0000313" key="2">
    <source>
        <dbReference type="EMBL" id="PON46653.1"/>
    </source>
</evidence>
<dbReference type="AlphaFoldDB" id="A0A2P5BCY5"/>
<keyword evidence="3" id="KW-1185">Reference proteome</keyword>
<feature type="region of interest" description="Disordered" evidence="1">
    <location>
        <begin position="40"/>
        <end position="70"/>
    </location>
</feature>
<organism evidence="2 3">
    <name type="scientific">Trema orientale</name>
    <name type="common">Charcoal tree</name>
    <name type="synonym">Celtis orientalis</name>
    <dbReference type="NCBI Taxonomy" id="63057"/>
    <lineage>
        <taxon>Eukaryota</taxon>
        <taxon>Viridiplantae</taxon>
        <taxon>Streptophyta</taxon>
        <taxon>Embryophyta</taxon>
        <taxon>Tracheophyta</taxon>
        <taxon>Spermatophyta</taxon>
        <taxon>Magnoliopsida</taxon>
        <taxon>eudicotyledons</taxon>
        <taxon>Gunneridae</taxon>
        <taxon>Pentapetalae</taxon>
        <taxon>rosids</taxon>
        <taxon>fabids</taxon>
        <taxon>Rosales</taxon>
        <taxon>Cannabaceae</taxon>
        <taxon>Trema</taxon>
    </lineage>
</organism>
<evidence type="ECO:0000313" key="3">
    <source>
        <dbReference type="Proteomes" id="UP000237000"/>
    </source>
</evidence>
<name>A0A2P5BCY5_TREOI</name>
<dbReference type="Proteomes" id="UP000237000">
    <property type="component" value="Unassembled WGS sequence"/>
</dbReference>
<reference evidence="3" key="1">
    <citation type="submission" date="2016-06" db="EMBL/GenBank/DDBJ databases">
        <title>Parallel loss of symbiosis genes in relatives of nitrogen-fixing non-legume Parasponia.</title>
        <authorList>
            <person name="Van Velzen R."/>
            <person name="Holmer R."/>
            <person name="Bu F."/>
            <person name="Rutten L."/>
            <person name="Van Zeijl A."/>
            <person name="Liu W."/>
            <person name="Santuari L."/>
            <person name="Cao Q."/>
            <person name="Sharma T."/>
            <person name="Shen D."/>
            <person name="Roswanjaya Y."/>
            <person name="Wardhani T."/>
            <person name="Kalhor M.S."/>
            <person name="Jansen J."/>
            <person name="Van den Hoogen J."/>
            <person name="Gungor B."/>
            <person name="Hartog M."/>
            <person name="Hontelez J."/>
            <person name="Verver J."/>
            <person name="Yang W.-C."/>
            <person name="Schijlen E."/>
            <person name="Repin R."/>
            <person name="Schilthuizen M."/>
            <person name="Schranz E."/>
            <person name="Heidstra R."/>
            <person name="Miyata K."/>
            <person name="Fedorova E."/>
            <person name="Kohlen W."/>
            <person name="Bisseling T."/>
            <person name="Smit S."/>
            <person name="Geurts R."/>
        </authorList>
    </citation>
    <scope>NUCLEOTIDE SEQUENCE [LARGE SCALE GENOMIC DNA]</scope>
    <source>
        <strain evidence="3">cv. RG33-2</strain>
    </source>
</reference>
<accession>A0A2P5BCY5</accession>
<evidence type="ECO:0000256" key="1">
    <source>
        <dbReference type="SAM" id="MobiDB-lite"/>
    </source>
</evidence>
<feature type="non-terminal residue" evidence="2">
    <location>
        <position position="70"/>
    </location>
</feature>
<proteinExistence type="predicted"/>
<protein>
    <submittedName>
        <fullName evidence="2">Uncharacterized protein</fullName>
    </submittedName>
</protein>
<sequence>MVVLPLTLYSSLFVAQNENPKSLPPSSILTPPVLLRATTPRWSHPQKSTVPSNKQANNSKPNATQLYKWD</sequence>
<dbReference type="InParanoid" id="A0A2P5BCY5"/>
<gene>
    <name evidence="2" type="ORF">TorRG33x02_325530</name>
</gene>